<evidence type="ECO:0000256" key="4">
    <source>
        <dbReference type="ARBA" id="ARBA00022840"/>
    </source>
</evidence>
<organism evidence="6 7">
    <name type="scientific">Microbotryum silenes-dioicae</name>
    <dbReference type="NCBI Taxonomy" id="796604"/>
    <lineage>
        <taxon>Eukaryota</taxon>
        <taxon>Fungi</taxon>
        <taxon>Dikarya</taxon>
        <taxon>Basidiomycota</taxon>
        <taxon>Pucciniomycotina</taxon>
        <taxon>Microbotryomycetes</taxon>
        <taxon>Microbotryales</taxon>
        <taxon>Microbotryaceae</taxon>
        <taxon>Microbotryum</taxon>
    </lineage>
</organism>
<dbReference type="Proteomes" id="UP000249464">
    <property type="component" value="Unassembled WGS sequence"/>
</dbReference>
<dbReference type="PANTHER" id="PTHR11088:SF89">
    <property type="entry name" value="TRNA DIMETHYLALLYLTRANSFERASE"/>
    <property type="match status" value="1"/>
</dbReference>
<dbReference type="InterPro" id="IPR039657">
    <property type="entry name" value="Dimethylallyltransferase"/>
</dbReference>
<dbReference type="PANTHER" id="PTHR11088">
    <property type="entry name" value="TRNA DIMETHYLALLYLTRANSFERASE"/>
    <property type="match status" value="1"/>
</dbReference>
<keyword evidence="7" id="KW-1185">Reference proteome</keyword>
<dbReference type="SUPFAM" id="SSF52540">
    <property type="entry name" value="P-loop containing nucleoside triphosphate hydrolases"/>
    <property type="match status" value="1"/>
</dbReference>
<evidence type="ECO:0000256" key="3">
    <source>
        <dbReference type="ARBA" id="ARBA00022741"/>
    </source>
</evidence>
<evidence type="ECO:0000256" key="1">
    <source>
        <dbReference type="ARBA" id="ARBA00005842"/>
    </source>
</evidence>
<feature type="region of interest" description="Disordered" evidence="5">
    <location>
        <begin position="159"/>
        <end position="187"/>
    </location>
</feature>
<dbReference type="GO" id="GO:0006400">
    <property type="term" value="P:tRNA modification"/>
    <property type="evidence" value="ECO:0007669"/>
    <property type="project" value="TreeGrafter"/>
</dbReference>
<dbReference type="STRING" id="796604.A0A2X0MQZ3"/>
<name>A0A2X0MQZ3_9BASI</name>
<reference evidence="6 7" key="1">
    <citation type="submission" date="2016-11" db="EMBL/GenBank/DDBJ databases">
        <authorList>
            <person name="Jaros S."/>
            <person name="Januszkiewicz K."/>
            <person name="Wedrychowicz H."/>
        </authorList>
    </citation>
    <scope>NUCLEOTIDE SEQUENCE [LARGE SCALE GENOMIC DNA]</scope>
</reference>
<dbReference type="GO" id="GO:0052381">
    <property type="term" value="F:tRNA dimethylallyltransferase activity"/>
    <property type="evidence" value="ECO:0007669"/>
    <property type="project" value="InterPro"/>
</dbReference>
<dbReference type="HAMAP" id="MF_00185">
    <property type="entry name" value="IPP_trans"/>
    <property type="match status" value="1"/>
</dbReference>
<dbReference type="Gene3D" id="3.40.50.300">
    <property type="entry name" value="P-loop containing nucleotide triphosphate hydrolases"/>
    <property type="match status" value="1"/>
</dbReference>
<keyword evidence="2" id="KW-0808">Transferase</keyword>
<keyword evidence="4" id="KW-0067">ATP-binding</keyword>
<gene>
    <name evidence="6" type="primary">BQ5605_C001g00512</name>
    <name evidence="6" type="ORF">BQ5605_C001G00512</name>
</gene>
<feature type="compositionally biased region" description="Polar residues" evidence="5">
    <location>
        <begin position="159"/>
        <end position="175"/>
    </location>
</feature>
<evidence type="ECO:0000313" key="6">
    <source>
        <dbReference type="EMBL" id="SGY47243.1"/>
    </source>
</evidence>
<evidence type="ECO:0000256" key="5">
    <source>
        <dbReference type="SAM" id="MobiDB-lite"/>
    </source>
</evidence>
<dbReference type="Pfam" id="PF01715">
    <property type="entry name" value="IPPT"/>
    <property type="match status" value="2"/>
</dbReference>
<evidence type="ECO:0000256" key="2">
    <source>
        <dbReference type="ARBA" id="ARBA00022679"/>
    </source>
</evidence>
<accession>A0A2X0MQZ3</accession>
<dbReference type="GO" id="GO:0005739">
    <property type="term" value="C:mitochondrion"/>
    <property type="evidence" value="ECO:0007669"/>
    <property type="project" value="TreeGrafter"/>
</dbReference>
<proteinExistence type="inferred from homology"/>
<dbReference type="InterPro" id="IPR018022">
    <property type="entry name" value="IPT"/>
</dbReference>
<dbReference type="GO" id="GO:0005524">
    <property type="term" value="F:ATP binding"/>
    <property type="evidence" value="ECO:0007669"/>
    <property type="project" value="UniProtKB-KW"/>
</dbReference>
<dbReference type="EMBL" id="FQNC01000043">
    <property type="protein sequence ID" value="SGY47243.1"/>
    <property type="molecule type" value="Genomic_DNA"/>
</dbReference>
<dbReference type="AlphaFoldDB" id="A0A2X0MQZ3"/>
<sequence length="406" mass="45287">MFHSQKVLAQTSRRLLHTQVGQDPLPRIVGVVGTTGVGKTKLGVELARAVPSLAAHPDPGRSAPDSRLAPIAEVINSDSMQFYKGFDIMTNKTTPREMQGVKHHLFNILEPDQSYSVQDFESDGLKLIRDLWQRSAVPIFVGGSDYFLRHLIFGHGSTSKPASSWGSMGQRQEQAPRQVEPKEANSSGTHRYTTLIFWPYAETSVLNKNLDDRVDKMVELGLLEEVEQMWALQGRNLETADWSKGVFQSIAELKKTLIDQIGYKQLLPYISSRHGSSILPQLLLEAGIERTKTATRRYAQLQIDRLKNALLPTVKGLQDPAKVTVVMLDATDLTRWEENVRQPAQAYLRAFLANEPLPDPTSLSPLAERHLSGIPLHQPGSERMVDPSASVADLLAFDHATRNFKQ</sequence>
<evidence type="ECO:0000313" key="7">
    <source>
        <dbReference type="Proteomes" id="UP000249464"/>
    </source>
</evidence>
<protein>
    <submittedName>
        <fullName evidence="6">BQ5605_C001g00512 protein</fullName>
    </submittedName>
</protein>
<dbReference type="InterPro" id="IPR027417">
    <property type="entry name" value="P-loop_NTPase"/>
</dbReference>
<keyword evidence="3" id="KW-0547">Nucleotide-binding</keyword>
<comment type="similarity">
    <text evidence="1">Belongs to the IPP transferase family.</text>
</comment>